<dbReference type="InterPro" id="IPR039013">
    <property type="entry name" value="YgiF"/>
</dbReference>
<evidence type="ECO:0000259" key="2">
    <source>
        <dbReference type="PROSITE" id="PS51708"/>
    </source>
</evidence>
<dbReference type="Gene3D" id="1.40.20.10">
    <property type="entry name" value="CHAD domain"/>
    <property type="match status" value="1"/>
</dbReference>
<dbReference type="InterPro" id="IPR023577">
    <property type="entry name" value="CYTH_domain"/>
</dbReference>
<proteinExistence type="predicted"/>
<dbReference type="CDD" id="cd07756">
    <property type="entry name" value="CYTH-like_Pase_CHAD"/>
    <property type="match status" value="1"/>
</dbReference>
<accession>A0ABV7HB93</accession>
<feature type="domain" description="CHAD" evidence="2">
    <location>
        <begin position="245"/>
        <end position="534"/>
    </location>
</feature>
<feature type="domain" description="CYTH" evidence="1">
    <location>
        <begin position="17"/>
        <end position="228"/>
    </location>
</feature>
<sequence length="534" mass="58681">MPVRSSSTEHAAAPATPQELELKLALPLAQGLDAHRVLQRLLGRRLPQQLRLINIYFDTPTLDLAKRRAALRLRKDLAPGQAASPWLQTLKLAPTEEQALSQRSEWERPVAGEALSRNALADTDWWRFDAEGALFEHLAPVFRTDFDRTAWTVRRADRSVVELVLDRGRITAGAAAEPWLPICEIEIELKAGGAEAVFALAEQVAAVLPVLPARASKAARGYSLAQGTGTTVEPILAKPPQLERALTAQAAAQRVLREALGQHLDNLLRITQSADPRLVHQCRVGWRRFRSLARFFAPALVGVAPMPDRTPLAALHAALGEMRDLDVAATETLPRWAPAFVEVEGDAAARARHEASWATLRESIEAQRSAARERLLAAIESTQTSRGLLALLRWVECMPSAEPAAARDSDGAARDLAQLEAVAPAEPAPLHRFARDRLKRWWRKMQRMLHEASSEAQRHQARIQAKRNRYAIEALKGLLPDKDLKRWRDEAVQVQAGVGQARDRAMAARLAQAVGADAELVAFLRGVAAADAGV</sequence>
<dbReference type="Proteomes" id="UP001595556">
    <property type="component" value="Unassembled WGS sequence"/>
</dbReference>
<dbReference type="InterPro" id="IPR038186">
    <property type="entry name" value="CHAD_dom_sf"/>
</dbReference>
<dbReference type="Pfam" id="PF01928">
    <property type="entry name" value="CYTH"/>
    <property type="match status" value="1"/>
</dbReference>
<dbReference type="SMART" id="SM01118">
    <property type="entry name" value="CYTH"/>
    <property type="match status" value="1"/>
</dbReference>
<keyword evidence="4" id="KW-1185">Reference proteome</keyword>
<reference evidence="4" key="1">
    <citation type="journal article" date="2019" name="Int. J. Syst. Evol. Microbiol.">
        <title>The Global Catalogue of Microorganisms (GCM) 10K type strain sequencing project: providing services to taxonomists for standard genome sequencing and annotation.</title>
        <authorList>
            <consortium name="The Broad Institute Genomics Platform"/>
            <consortium name="The Broad Institute Genome Sequencing Center for Infectious Disease"/>
            <person name="Wu L."/>
            <person name="Ma J."/>
        </authorList>
    </citation>
    <scope>NUCLEOTIDE SEQUENCE [LARGE SCALE GENOMIC DNA]</scope>
    <source>
        <strain evidence="4">KCTC 52168</strain>
    </source>
</reference>
<dbReference type="RefSeq" id="WP_377306112.1">
    <property type="nucleotide sequence ID" value="NZ_CP180191.1"/>
</dbReference>
<dbReference type="InterPro" id="IPR033469">
    <property type="entry name" value="CYTH-like_dom_sf"/>
</dbReference>
<dbReference type="PROSITE" id="PS51708">
    <property type="entry name" value="CHAD"/>
    <property type="match status" value="1"/>
</dbReference>
<dbReference type="PANTHER" id="PTHR39569">
    <property type="entry name" value="INORGANIC TRIPHOSPHATASE"/>
    <property type="match status" value="1"/>
</dbReference>
<gene>
    <name evidence="3" type="ORF">ACFOEN_17335</name>
</gene>
<dbReference type="Gene3D" id="2.40.320.10">
    <property type="entry name" value="Hypothetical Protein Pfu-838710-001"/>
    <property type="match status" value="1"/>
</dbReference>
<protein>
    <submittedName>
        <fullName evidence="3">CHAD domain-containing protein</fullName>
    </submittedName>
</protein>
<comment type="caution">
    <text evidence="3">The sequence shown here is derived from an EMBL/GenBank/DDBJ whole genome shotgun (WGS) entry which is preliminary data.</text>
</comment>
<dbReference type="PANTHER" id="PTHR39569:SF1">
    <property type="entry name" value="INORGANIC TRIPHOSPHATASE"/>
    <property type="match status" value="1"/>
</dbReference>
<dbReference type="Pfam" id="PF05235">
    <property type="entry name" value="CHAD"/>
    <property type="match status" value="1"/>
</dbReference>
<dbReference type="PROSITE" id="PS51707">
    <property type="entry name" value="CYTH"/>
    <property type="match status" value="1"/>
</dbReference>
<dbReference type="SMART" id="SM00880">
    <property type="entry name" value="CHAD"/>
    <property type="match status" value="1"/>
</dbReference>
<evidence type="ECO:0000259" key="1">
    <source>
        <dbReference type="PROSITE" id="PS51707"/>
    </source>
</evidence>
<organism evidence="3 4">
    <name type="scientific">Piscinibacterium candidicorallinum</name>
    <dbReference type="NCBI Taxonomy" id="1793872"/>
    <lineage>
        <taxon>Bacteria</taxon>
        <taxon>Pseudomonadati</taxon>
        <taxon>Pseudomonadota</taxon>
        <taxon>Betaproteobacteria</taxon>
        <taxon>Burkholderiales</taxon>
        <taxon>Piscinibacterium</taxon>
    </lineage>
</organism>
<name>A0ABV7HB93_9BURK</name>
<evidence type="ECO:0000313" key="4">
    <source>
        <dbReference type="Proteomes" id="UP001595556"/>
    </source>
</evidence>
<dbReference type="InterPro" id="IPR007899">
    <property type="entry name" value="CHAD_dom"/>
</dbReference>
<dbReference type="EMBL" id="JBHRTI010000010">
    <property type="protein sequence ID" value="MFC3149390.1"/>
    <property type="molecule type" value="Genomic_DNA"/>
</dbReference>
<dbReference type="SUPFAM" id="SSF55154">
    <property type="entry name" value="CYTH-like phosphatases"/>
    <property type="match status" value="1"/>
</dbReference>
<evidence type="ECO:0000313" key="3">
    <source>
        <dbReference type="EMBL" id="MFC3149390.1"/>
    </source>
</evidence>